<dbReference type="InterPro" id="IPR005181">
    <property type="entry name" value="SASA"/>
</dbReference>
<dbReference type="NCBIfam" id="TIGR04183">
    <property type="entry name" value="Por_Secre_tail"/>
    <property type="match status" value="1"/>
</dbReference>
<dbReference type="Gene3D" id="3.40.50.1110">
    <property type="entry name" value="SGNH hydrolase"/>
    <property type="match status" value="1"/>
</dbReference>
<dbReference type="SUPFAM" id="SSF52266">
    <property type="entry name" value="SGNH hydrolase"/>
    <property type="match status" value="1"/>
</dbReference>
<dbReference type="InterPro" id="IPR003961">
    <property type="entry name" value="FN3_dom"/>
</dbReference>
<proteinExistence type="predicted"/>
<reference evidence="5" key="1">
    <citation type="submission" date="2019-09" db="EMBL/GenBank/DDBJ databases">
        <authorList>
            <person name="Jung D.-H."/>
        </authorList>
    </citation>
    <scope>NUCLEOTIDE SEQUENCE [LARGE SCALE GENOMIC DNA]</scope>
    <source>
        <strain evidence="5">JA-25</strain>
    </source>
</reference>
<name>A0ABX0QRB6_9BACT</name>
<keyword evidence="2" id="KW-0378">Hydrolase</keyword>
<dbReference type="Gene3D" id="2.60.40.10">
    <property type="entry name" value="Immunoglobulins"/>
    <property type="match status" value="5"/>
</dbReference>
<dbReference type="Proteomes" id="UP000606008">
    <property type="component" value="Unassembled WGS sequence"/>
</dbReference>
<sequence length="1028" mass="112767">MKRRFISTAHQLVLSVLLWLIGTSGWAQRIGAITFHKLPQDYQLYPRNERSEAQLAVSGRVEEGDWQYLSVQVSRNNQPASYKRVALSYTGGQAHFAIDPVTIRAERAEYDLSVYLVKGADSVNVVTRQHIVSGDVYVLTGQSNASNFFRETRTNEFCRTFGKTSGTYGTEPYNPADTTWAISNQTLLAQNVGTMGFEFQQLILEKYGIPTCLINGTFHWSMMAHHATRTPGNPADLNNGYGRLLYRLQKGGIDKAVKALILRQGESEAYGEGNNWGGYFDTYYKNLKIDLPSIKQLYVFQVDIIDPAVPAAPLVRESQRALVDKYPDIQVLPSVGTTGFDGLHYTDEGYIQNAEELTRLVGRDFYNSSDVDNINAPSIRRVYYSNAERTTLTLEFGEGQTVNWNEQLGTLLLKNYFYPDGLDGQVSAGKAVGSRIVLTLRNPLAASKLTYLPPKNDPSTPDTPFRGPYITNKRGMRALSFYEFPISGVQIDSPPLPSPSLTVGVVSPTALQLVWTEVPTATTYVVERQDPQGGTFKLVAQLPAGTLTYQTDGLLANTDYVFRLKALGATAESAWVEARGKTPAYLALPELITTVLYNNEVDVVWKPIPGATAYQVERQAGTGEFQKLGTFGPAIMTIKDTGLQPGTVYTYRVKAIGDKTESPVSSVSISTPALLNAPVVSLVVLYYNAIQVNWQAVPSATGYQLNRKTAGQAFEKLGTFTADKLLFIDTTVQAGTAYTYSLQALGRLTESVAVTANVQSPALLPTPTISLSVVYNNIVHVNWSTVPNATAYQIERYDTTRGYQELGTFTPGTVSFRDTSLTPGTTYTYRITAIGNKTESPTASLSATTPNQLSQPELRITPTSFDAVGLSWKASPDAMYYLLERRIAGSTTYGNPVKVDGQQSQYIDTQLSPNTTYQYRLTAYGDKTQSIGVLAEGTTLMLLAVGQEPLIEVSVWPNPAPEGQVSVQFSGPVSGTLQVLDLRGVVHLEQLVTNADQVPLTLTGYPAGVYLVCVKRANDKLVKRLVIR</sequence>
<reference evidence="5" key="2">
    <citation type="submission" date="2023-07" db="EMBL/GenBank/DDBJ databases">
        <authorList>
            <person name="Jung D.-H."/>
        </authorList>
    </citation>
    <scope>NUCLEOTIDE SEQUENCE [LARGE SCALE GENOMIC DNA]</scope>
    <source>
        <strain evidence="5">JA-25</strain>
    </source>
</reference>
<evidence type="ECO:0000313" key="5">
    <source>
        <dbReference type="Proteomes" id="UP000606008"/>
    </source>
</evidence>
<comment type="caution">
    <text evidence="4">The sequence shown here is derived from an EMBL/GenBank/DDBJ whole genome shotgun (WGS) entry which is preliminary data.</text>
</comment>
<dbReference type="SMART" id="SM00060">
    <property type="entry name" value="FN3"/>
    <property type="match status" value="5"/>
</dbReference>
<evidence type="ECO:0000256" key="2">
    <source>
        <dbReference type="ARBA" id="ARBA00022801"/>
    </source>
</evidence>
<accession>A0ABX0QRB6</accession>
<dbReference type="EMBL" id="WAEL01000008">
    <property type="protein sequence ID" value="NID12719.1"/>
    <property type="molecule type" value="Genomic_DNA"/>
</dbReference>
<dbReference type="InterPro" id="IPR026444">
    <property type="entry name" value="Secre_tail"/>
</dbReference>
<dbReference type="PANTHER" id="PTHR13817:SF73">
    <property type="entry name" value="FIBRONECTIN TYPE-III DOMAIN-CONTAINING PROTEIN"/>
    <property type="match status" value="1"/>
</dbReference>
<dbReference type="PROSITE" id="PS50853">
    <property type="entry name" value="FN3"/>
    <property type="match status" value="3"/>
</dbReference>
<keyword evidence="1" id="KW-0677">Repeat</keyword>
<dbReference type="SUPFAM" id="SSF49265">
    <property type="entry name" value="Fibronectin type III"/>
    <property type="match status" value="3"/>
</dbReference>
<dbReference type="InterPro" id="IPR036514">
    <property type="entry name" value="SGNH_hydro_sf"/>
</dbReference>
<keyword evidence="5" id="KW-1185">Reference proteome</keyword>
<dbReference type="RefSeq" id="WP_166693453.1">
    <property type="nucleotide sequence ID" value="NZ_WAEL01000008.1"/>
</dbReference>
<organism evidence="4 5">
    <name type="scientific">Fibrivirga algicola</name>
    <dbReference type="NCBI Taxonomy" id="2950420"/>
    <lineage>
        <taxon>Bacteria</taxon>
        <taxon>Pseudomonadati</taxon>
        <taxon>Bacteroidota</taxon>
        <taxon>Cytophagia</taxon>
        <taxon>Cytophagales</taxon>
        <taxon>Spirosomataceae</taxon>
        <taxon>Fibrivirga</taxon>
    </lineage>
</organism>
<evidence type="ECO:0000256" key="1">
    <source>
        <dbReference type="ARBA" id="ARBA00022737"/>
    </source>
</evidence>
<protein>
    <submittedName>
        <fullName evidence="4">T9SS type A sorting domain-containing protein</fullName>
    </submittedName>
</protein>
<dbReference type="PANTHER" id="PTHR13817">
    <property type="entry name" value="TITIN"/>
    <property type="match status" value="1"/>
</dbReference>
<dbReference type="InterPro" id="IPR013783">
    <property type="entry name" value="Ig-like_fold"/>
</dbReference>
<feature type="domain" description="Fibronectin type-III" evidence="3">
    <location>
        <begin position="855"/>
        <end position="945"/>
    </location>
</feature>
<feature type="domain" description="Fibronectin type-III" evidence="3">
    <location>
        <begin position="764"/>
        <end position="852"/>
    </location>
</feature>
<dbReference type="CDD" id="cd00063">
    <property type="entry name" value="FN3"/>
    <property type="match status" value="4"/>
</dbReference>
<dbReference type="InterPro" id="IPR036116">
    <property type="entry name" value="FN3_sf"/>
</dbReference>
<dbReference type="InterPro" id="IPR050964">
    <property type="entry name" value="Striated_Muscle_Regulatory"/>
</dbReference>
<gene>
    <name evidence="4" type="ORF">F7231_21290</name>
</gene>
<dbReference type="Pfam" id="PF18962">
    <property type="entry name" value="Por_Secre_tail"/>
    <property type="match status" value="1"/>
</dbReference>
<evidence type="ECO:0000313" key="4">
    <source>
        <dbReference type="EMBL" id="NID12719.1"/>
    </source>
</evidence>
<feature type="domain" description="Fibronectin type-III" evidence="3">
    <location>
        <begin position="497"/>
        <end position="590"/>
    </location>
</feature>
<dbReference type="Pfam" id="PF03629">
    <property type="entry name" value="SASA"/>
    <property type="match status" value="1"/>
</dbReference>
<evidence type="ECO:0000259" key="3">
    <source>
        <dbReference type="PROSITE" id="PS50853"/>
    </source>
</evidence>